<dbReference type="Proteomes" id="UP000179807">
    <property type="component" value="Unassembled WGS sequence"/>
</dbReference>
<gene>
    <name evidence="1" type="ORF">TRFO_08501</name>
</gene>
<dbReference type="SUPFAM" id="SSF48403">
    <property type="entry name" value="Ankyrin repeat"/>
    <property type="match status" value="1"/>
</dbReference>
<keyword evidence="2" id="KW-1185">Reference proteome</keyword>
<protein>
    <submittedName>
        <fullName evidence="1">Cask-interacting protein (Caskin) 1,2</fullName>
    </submittedName>
</protein>
<evidence type="ECO:0000313" key="1">
    <source>
        <dbReference type="EMBL" id="OHS99253.1"/>
    </source>
</evidence>
<dbReference type="GeneID" id="94829033"/>
<dbReference type="OrthoDB" id="1585644at2759"/>
<accession>A0A1J4JP07</accession>
<organism evidence="1 2">
    <name type="scientific">Tritrichomonas foetus</name>
    <dbReference type="NCBI Taxonomy" id="1144522"/>
    <lineage>
        <taxon>Eukaryota</taxon>
        <taxon>Metamonada</taxon>
        <taxon>Parabasalia</taxon>
        <taxon>Tritrichomonadida</taxon>
        <taxon>Tritrichomonadidae</taxon>
        <taxon>Tritrichomonas</taxon>
    </lineage>
</organism>
<dbReference type="EMBL" id="MLAK01001015">
    <property type="protein sequence ID" value="OHS99253.1"/>
    <property type="molecule type" value="Genomic_DNA"/>
</dbReference>
<dbReference type="InterPro" id="IPR036770">
    <property type="entry name" value="Ankyrin_rpt-contain_sf"/>
</dbReference>
<sequence length="477" mass="55433">MKKKKLDFDSTERNLIQPLLMQSIDTTIGIQNNLLSLTNNNFENILDHVINCHLILTKNGASRILHSILIAYDYRPKYQPFFPELISQICKHYTSDSVITKNINEILSQFFLNDMKRNSRRLFFYHECFRLNLLSLKDIAGIMNVIESRQNWIAFFWFSPEIQEIDSTKYNTFLSQAKQSKRTDVINYLNELSSLEANDWKLHKEKTKSGISSDSISLILRNDDIDSLQQLFSSEEFNINQCLQPSVFERCVFLNHRPNLIQTAAYLSSLNCFKFLLLNGADVNSLDNDRMNIMQYAIAGGNPTIIRLLEQKNCIYHGSLQIATMYHQFSIFRWLFEQKKLNIQETYSSFGNVLSQAIFSNNFEVFLLYIKNYEIDPNSDIYYGETPFSSAVYNGNVDMVNFFLDNMEMFPKTECVDSLKPLSSAANHGFTEIVESILVFLNKKGAIKKYKNDINDALKEATMLKYEDIIDVIKKYQ</sequence>
<dbReference type="PANTHER" id="PTHR24159">
    <property type="match status" value="1"/>
</dbReference>
<dbReference type="Pfam" id="PF12796">
    <property type="entry name" value="Ank_2"/>
    <property type="match status" value="2"/>
</dbReference>
<evidence type="ECO:0000313" key="2">
    <source>
        <dbReference type="Proteomes" id="UP000179807"/>
    </source>
</evidence>
<dbReference type="Gene3D" id="1.25.40.20">
    <property type="entry name" value="Ankyrin repeat-containing domain"/>
    <property type="match status" value="1"/>
</dbReference>
<dbReference type="AlphaFoldDB" id="A0A1J4JP07"/>
<dbReference type="PANTHER" id="PTHR24159:SF5">
    <property type="entry name" value="ANK_REP_REGION DOMAIN-CONTAINING PROTEIN"/>
    <property type="match status" value="1"/>
</dbReference>
<dbReference type="RefSeq" id="XP_068352390.1">
    <property type="nucleotide sequence ID" value="XM_068494329.1"/>
</dbReference>
<dbReference type="VEuPathDB" id="TrichDB:TRFO_08501"/>
<proteinExistence type="predicted"/>
<comment type="caution">
    <text evidence="1">The sequence shown here is derived from an EMBL/GenBank/DDBJ whole genome shotgun (WGS) entry which is preliminary data.</text>
</comment>
<dbReference type="SMART" id="SM00248">
    <property type="entry name" value="ANK"/>
    <property type="match status" value="3"/>
</dbReference>
<name>A0A1J4JP07_9EUKA</name>
<reference evidence="1" key="1">
    <citation type="submission" date="2016-10" db="EMBL/GenBank/DDBJ databases">
        <authorList>
            <person name="Benchimol M."/>
            <person name="Almeida L.G."/>
            <person name="Vasconcelos A.T."/>
            <person name="Perreira-Neves A."/>
            <person name="Rosa I.A."/>
            <person name="Tasca T."/>
            <person name="Bogo M.R."/>
            <person name="de Souza W."/>
        </authorList>
    </citation>
    <scope>NUCLEOTIDE SEQUENCE [LARGE SCALE GENOMIC DNA]</scope>
    <source>
        <strain evidence="1">K</strain>
    </source>
</reference>
<dbReference type="InterPro" id="IPR002110">
    <property type="entry name" value="Ankyrin_rpt"/>
</dbReference>